<proteinExistence type="predicted"/>
<dbReference type="Proteomes" id="UP001472677">
    <property type="component" value="Unassembled WGS sequence"/>
</dbReference>
<feature type="domain" description="Aconitase A/isopropylmalate dehydratase small subunit swivel" evidence="2">
    <location>
        <begin position="79"/>
        <end position="106"/>
    </location>
</feature>
<keyword evidence="4" id="KW-1185">Reference proteome</keyword>
<evidence type="ECO:0000256" key="1">
    <source>
        <dbReference type="SAM" id="Phobius"/>
    </source>
</evidence>
<comment type="caution">
    <text evidence="3">The sequence shown here is derived from an EMBL/GenBank/DDBJ whole genome shotgun (WGS) entry which is preliminary data.</text>
</comment>
<dbReference type="EMBL" id="JBBPBM010001357">
    <property type="protein sequence ID" value="KAK8484782.1"/>
    <property type="molecule type" value="Genomic_DNA"/>
</dbReference>
<dbReference type="Pfam" id="PF00694">
    <property type="entry name" value="Aconitase_C"/>
    <property type="match status" value="1"/>
</dbReference>
<gene>
    <name evidence="3" type="ORF">V6N12_018492</name>
</gene>
<feature type="transmembrane region" description="Helical" evidence="1">
    <location>
        <begin position="26"/>
        <end position="48"/>
    </location>
</feature>
<evidence type="ECO:0000259" key="2">
    <source>
        <dbReference type="Pfam" id="PF00694"/>
    </source>
</evidence>
<sequence length="111" mass="12696">MPERRRWLTCASMQNAMKNLADDHNKISTCTCSFIFASWFQWILLLIIQARARRLPSRTLLSQLDQIMETAAHEILGRKGPMLLGVKAVIAKSFKRIHRSNLVDMGDHSTS</sequence>
<dbReference type="InterPro" id="IPR006249">
    <property type="entry name" value="Aconitase/IRP2"/>
</dbReference>
<organism evidence="3 4">
    <name type="scientific">Hibiscus sabdariffa</name>
    <name type="common">roselle</name>
    <dbReference type="NCBI Taxonomy" id="183260"/>
    <lineage>
        <taxon>Eukaryota</taxon>
        <taxon>Viridiplantae</taxon>
        <taxon>Streptophyta</taxon>
        <taxon>Embryophyta</taxon>
        <taxon>Tracheophyta</taxon>
        <taxon>Spermatophyta</taxon>
        <taxon>Magnoliopsida</taxon>
        <taxon>eudicotyledons</taxon>
        <taxon>Gunneridae</taxon>
        <taxon>Pentapetalae</taxon>
        <taxon>rosids</taxon>
        <taxon>malvids</taxon>
        <taxon>Malvales</taxon>
        <taxon>Malvaceae</taxon>
        <taxon>Malvoideae</taxon>
        <taxon>Hibiscus</taxon>
    </lineage>
</organism>
<evidence type="ECO:0000313" key="3">
    <source>
        <dbReference type="EMBL" id="KAK8484782.1"/>
    </source>
</evidence>
<name>A0ABR1ZVP2_9ROSI</name>
<dbReference type="Gene3D" id="3.20.19.10">
    <property type="entry name" value="Aconitase, domain 4"/>
    <property type="match status" value="1"/>
</dbReference>
<dbReference type="InterPro" id="IPR015928">
    <property type="entry name" value="Aconitase/3IPM_dehydase_swvl"/>
</dbReference>
<keyword evidence="1" id="KW-1133">Transmembrane helix</keyword>
<dbReference type="InterPro" id="IPR000573">
    <property type="entry name" value="AconitaseA/IPMdHydase_ssu_swvl"/>
</dbReference>
<keyword evidence="1" id="KW-0472">Membrane</keyword>
<reference evidence="3 4" key="1">
    <citation type="journal article" date="2024" name="G3 (Bethesda)">
        <title>Genome assembly of Hibiscus sabdariffa L. provides insights into metabolisms of medicinal natural products.</title>
        <authorList>
            <person name="Kim T."/>
        </authorList>
    </citation>
    <scope>NUCLEOTIDE SEQUENCE [LARGE SCALE GENOMIC DNA]</scope>
    <source>
        <strain evidence="3">TK-2024</strain>
        <tissue evidence="3">Old leaves</tissue>
    </source>
</reference>
<evidence type="ECO:0000313" key="4">
    <source>
        <dbReference type="Proteomes" id="UP001472677"/>
    </source>
</evidence>
<keyword evidence="1" id="KW-0812">Transmembrane</keyword>
<accession>A0ABR1ZVP2</accession>
<dbReference type="PANTHER" id="PTHR11670">
    <property type="entry name" value="ACONITASE/IRON-RESPONSIVE ELEMENT FAMILY MEMBER"/>
    <property type="match status" value="1"/>
</dbReference>
<dbReference type="SUPFAM" id="SSF52016">
    <property type="entry name" value="LeuD/IlvD-like"/>
    <property type="match status" value="1"/>
</dbReference>
<protein>
    <recommendedName>
        <fullName evidence="2">Aconitase A/isopropylmalate dehydratase small subunit swivel domain-containing protein</fullName>
    </recommendedName>
</protein>